<sequence length="346" mass="40148">MMSVFSDENNKRYFKYIFIVNFLYALLVQIFIWRQFKTISVPLIVISLIFTMLTLGIFYLYLKRQEEIIENAEAQINMYLEGNHNVQIDSDKEGTIYRLFNSINQMASILNARAKNETKEKKFLRDIISDISHQLKTPLAALNIYNELIFNEVDKDYPIKDLCEASDHELNRMNTLIQNLLKLAKFDAGVIVLEKLNENVYAMIKDVELHFTYRAKSEKKHLQVSGDEKMNLICDRDWLLEAINNIVKNAFDHTKSGDIVKIEWEQFSSIMQIKITDNGLGIHEDDLYHIFKRFYRSRHLTDSQGIGLGLPLAKSIIEGHGGTIEVSSELGYGTTFILTFRNPTKL</sequence>
<dbReference type="EC" id="2.7.13.3" evidence="3"/>
<dbReference type="InterPro" id="IPR005467">
    <property type="entry name" value="His_kinase_dom"/>
</dbReference>
<dbReference type="PRINTS" id="PR00344">
    <property type="entry name" value="BCTRLSENSOR"/>
</dbReference>
<dbReference type="AlphaFoldDB" id="A0A133PMZ4"/>
<evidence type="ECO:0000256" key="1">
    <source>
        <dbReference type="ARBA" id="ARBA00000085"/>
    </source>
</evidence>
<dbReference type="InterPro" id="IPR036097">
    <property type="entry name" value="HisK_dim/P_sf"/>
</dbReference>
<evidence type="ECO:0000259" key="9">
    <source>
        <dbReference type="PROSITE" id="PS50109"/>
    </source>
</evidence>
<dbReference type="EMBL" id="LRQE01000032">
    <property type="protein sequence ID" value="KXA29987.1"/>
    <property type="molecule type" value="Genomic_DNA"/>
</dbReference>
<dbReference type="GO" id="GO:0004721">
    <property type="term" value="F:phosphoprotein phosphatase activity"/>
    <property type="evidence" value="ECO:0007669"/>
    <property type="project" value="TreeGrafter"/>
</dbReference>
<feature type="transmembrane region" description="Helical" evidence="8">
    <location>
        <begin position="39"/>
        <end position="62"/>
    </location>
</feature>
<dbReference type="PANTHER" id="PTHR45453">
    <property type="entry name" value="PHOSPHATE REGULON SENSOR PROTEIN PHOR"/>
    <property type="match status" value="1"/>
</dbReference>
<keyword evidence="7" id="KW-0902">Two-component regulatory system</keyword>
<dbReference type="SUPFAM" id="SSF47384">
    <property type="entry name" value="Homodimeric domain of signal transducing histidine kinase"/>
    <property type="match status" value="1"/>
</dbReference>
<dbReference type="GO" id="GO:0016036">
    <property type="term" value="P:cellular response to phosphate starvation"/>
    <property type="evidence" value="ECO:0007669"/>
    <property type="project" value="TreeGrafter"/>
</dbReference>
<proteinExistence type="predicted"/>
<feature type="transmembrane region" description="Helical" evidence="8">
    <location>
        <begin position="12"/>
        <end position="33"/>
    </location>
</feature>
<keyword evidence="4" id="KW-0597">Phosphoprotein</keyword>
<dbReference type="CDD" id="cd00082">
    <property type="entry name" value="HisKA"/>
    <property type="match status" value="1"/>
</dbReference>
<dbReference type="InterPro" id="IPR004358">
    <property type="entry name" value="Sig_transdc_His_kin-like_C"/>
</dbReference>
<dbReference type="InterPro" id="IPR003594">
    <property type="entry name" value="HATPase_dom"/>
</dbReference>
<dbReference type="SMART" id="SM00387">
    <property type="entry name" value="HATPase_c"/>
    <property type="match status" value="1"/>
</dbReference>
<evidence type="ECO:0000256" key="3">
    <source>
        <dbReference type="ARBA" id="ARBA00012438"/>
    </source>
</evidence>
<evidence type="ECO:0000256" key="4">
    <source>
        <dbReference type="ARBA" id="ARBA00022553"/>
    </source>
</evidence>
<keyword evidence="6 10" id="KW-0418">Kinase</keyword>
<dbReference type="RefSeq" id="WP_197407894.1">
    <property type="nucleotide sequence ID" value="NZ_KQ957101.1"/>
</dbReference>
<dbReference type="Gene3D" id="3.30.565.10">
    <property type="entry name" value="Histidine kinase-like ATPase, C-terminal domain"/>
    <property type="match status" value="1"/>
</dbReference>
<comment type="catalytic activity">
    <reaction evidence="1">
        <text>ATP + protein L-histidine = ADP + protein N-phospho-L-histidine.</text>
        <dbReference type="EC" id="2.7.13.3"/>
    </reaction>
</comment>
<comment type="subcellular location">
    <subcellularLocation>
        <location evidence="2">Membrane</location>
    </subcellularLocation>
</comment>
<keyword evidence="8" id="KW-0812">Transmembrane</keyword>
<dbReference type="Pfam" id="PF00512">
    <property type="entry name" value="HisKA"/>
    <property type="match status" value="1"/>
</dbReference>
<dbReference type="InterPro" id="IPR036890">
    <property type="entry name" value="HATPase_C_sf"/>
</dbReference>
<dbReference type="PROSITE" id="PS50109">
    <property type="entry name" value="HIS_KIN"/>
    <property type="match status" value="1"/>
</dbReference>
<keyword evidence="8" id="KW-1133">Transmembrane helix</keyword>
<evidence type="ECO:0000256" key="8">
    <source>
        <dbReference type="SAM" id="Phobius"/>
    </source>
</evidence>
<evidence type="ECO:0000256" key="5">
    <source>
        <dbReference type="ARBA" id="ARBA00022679"/>
    </source>
</evidence>
<dbReference type="GO" id="GO:0000155">
    <property type="term" value="F:phosphorelay sensor kinase activity"/>
    <property type="evidence" value="ECO:0007669"/>
    <property type="project" value="InterPro"/>
</dbReference>
<dbReference type="InterPro" id="IPR050351">
    <property type="entry name" value="BphY/WalK/GraS-like"/>
</dbReference>
<evidence type="ECO:0000256" key="6">
    <source>
        <dbReference type="ARBA" id="ARBA00022777"/>
    </source>
</evidence>
<dbReference type="CDD" id="cd00075">
    <property type="entry name" value="HATPase"/>
    <property type="match status" value="1"/>
</dbReference>
<dbReference type="PATRIC" id="fig|54005.3.peg.1029"/>
<name>A0A133PMZ4_9FIRM</name>
<dbReference type="Pfam" id="PF02518">
    <property type="entry name" value="HATPase_c"/>
    <property type="match status" value="1"/>
</dbReference>
<protein>
    <recommendedName>
        <fullName evidence="3">histidine kinase</fullName>
        <ecNumber evidence="3">2.7.13.3</ecNumber>
    </recommendedName>
</protein>
<dbReference type="SUPFAM" id="SSF55874">
    <property type="entry name" value="ATPase domain of HSP90 chaperone/DNA topoisomerase II/histidine kinase"/>
    <property type="match status" value="1"/>
</dbReference>
<comment type="caution">
    <text evidence="10">The sequence shown here is derived from an EMBL/GenBank/DDBJ whole genome shotgun (WGS) entry which is preliminary data.</text>
</comment>
<dbReference type="GO" id="GO:0005886">
    <property type="term" value="C:plasma membrane"/>
    <property type="evidence" value="ECO:0007669"/>
    <property type="project" value="TreeGrafter"/>
</dbReference>
<evidence type="ECO:0000313" key="11">
    <source>
        <dbReference type="Proteomes" id="UP000070174"/>
    </source>
</evidence>
<keyword evidence="8" id="KW-0472">Membrane</keyword>
<feature type="domain" description="Histidine kinase" evidence="9">
    <location>
        <begin position="130"/>
        <end position="344"/>
    </location>
</feature>
<gene>
    <name evidence="10" type="ORF">HMPREF3229_01047</name>
</gene>
<evidence type="ECO:0000256" key="7">
    <source>
        <dbReference type="ARBA" id="ARBA00023012"/>
    </source>
</evidence>
<organism evidence="10">
    <name type="scientific">Peptoniphilus harei</name>
    <dbReference type="NCBI Taxonomy" id="54005"/>
    <lineage>
        <taxon>Bacteria</taxon>
        <taxon>Bacillati</taxon>
        <taxon>Bacillota</taxon>
        <taxon>Tissierellia</taxon>
        <taxon>Tissierellales</taxon>
        <taxon>Peptoniphilaceae</taxon>
        <taxon>Peptoniphilus</taxon>
    </lineage>
</organism>
<evidence type="ECO:0000256" key="2">
    <source>
        <dbReference type="ARBA" id="ARBA00004370"/>
    </source>
</evidence>
<dbReference type="Gene3D" id="1.10.287.130">
    <property type="match status" value="1"/>
</dbReference>
<dbReference type="InterPro" id="IPR003661">
    <property type="entry name" value="HisK_dim/P_dom"/>
</dbReference>
<keyword evidence="5" id="KW-0808">Transferase</keyword>
<dbReference type="SMART" id="SM00388">
    <property type="entry name" value="HisKA"/>
    <property type="match status" value="1"/>
</dbReference>
<reference evidence="10 11" key="1">
    <citation type="submission" date="2016-01" db="EMBL/GenBank/DDBJ databases">
        <authorList>
            <person name="Oliw E.H."/>
        </authorList>
    </citation>
    <scope>NUCLEOTIDE SEQUENCE [LARGE SCALE GENOMIC DNA]</scope>
    <source>
        <strain evidence="10 11">CMW7756A</strain>
    </source>
</reference>
<dbReference type="Proteomes" id="UP000070174">
    <property type="component" value="Unassembled WGS sequence"/>
</dbReference>
<accession>A0A133PMZ4</accession>
<evidence type="ECO:0000313" key="10">
    <source>
        <dbReference type="EMBL" id="KXA29987.1"/>
    </source>
</evidence>
<dbReference type="PANTHER" id="PTHR45453:SF1">
    <property type="entry name" value="PHOSPHATE REGULON SENSOR PROTEIN PHOR"/>
    <property type="match status" value="1"/>
</dbReference>